<protein>
    <submittedName>
        <fullName evidence="1">Uncharacterized protein</fullName>
    </submittedName>
</protein>
<dbReference type="AlphaFoldDB" id="A0AAW2VWY4"/>
<organism evidence="1">
    <name type="scientific">Sesamum latifolium</name>
    <dbReference type="NCBI Taxonomy" id="2727402"/>
    <lineage>
        <taxon>Eukaryota</taxon>
        <taxon>Viridiplantae</taxon>
        <taxon>Streptophyta</taxon>
        <taxon>Embryophyta</taxon>
        <taxon>Tracheophyta</taxon>
        <taxon>Spermatophyta</taxon>
        <taxon>Magnoliopsida</taxon>
        <taxon>eudicotyledons</taxon>
        <taxon>Gunneridae</taxon>
        <taxon>Pentapetalae</taxon>
        <taxon>asterids</taxon>
        <taxon>lamiids</taxon>
        <taxon>Lamiales</taxon>
        <taxon>Pedaliaceae</taxon>
        <taxon>Sesamum</taxon>
    </lineage>
</organism>
<reference evidence="1" key="2">
    <citation type="journal article" date="2024" name="Plant">
        <title>Genomic evolution and insights into agronomic trait innovations of Sesamum species.</title>
        <authorList>
            <person name="Miao H."/>
            <person name="Wang L."/>
            <person name="Qu L."/>
            <person name="Liu H."/>
            <person name="Sun Y."/>
            <person name="Le M."/>
            <person name="Wang Q."/>
            <person name="Wei S."/>
            <person name="Zheng Y."/>
            <person name="Lin W."/>
            <person name="Duan Y."/>
            <person name="Cao H."/>
            <person name="Xiong S."/>
            <person name="Wang X."/>
            <person name="Wei L."/>
            <person name="Li C."/>
            <person name="Ma Q."/>
            <person name="Ju M."/>
            <person name="Zhao R."/>
            <person name="Li G."/>
            <person name="Mu C."/>
            <person name="Tian Q."/>
            <person name="Mei H."/>
            <person name="Zhang T."/>
            <person name="Gao T."/>
            <person name="Zhang H."/>
        </authorList>
    </citation>
    <scope>NUCLEOTIDE SEQUENCE</scope>
    <source>
        <strain evidence="1">KEN1</strain>
    </source>
</reference>
<accession>A0AAW2VWY4</accession>
<dbReference type="EMBL" id="JACGWN010000009">
    <property type="protein sequence ID" value="KAL0433668.1"/>
    <property type="molecule type" value="Genomic_DNA"/>
</dbReference>
<comment type="caution">
    <text evidence="1">The sequence shown here is derived from an EMBL/GenBank/DDBJ whole genome shotgun (WGS) entry which is preliminary data.</text>
</comment>
<name>A0AAW2VWY4_9LAMI</name>
<reference evidence="1" key="1">
    <citation type="submission" date="2020-06" db="EMBL/GenBank/DDBJ databases">
        <authorList>
            <person name="Li T."/>
            <person name="Hu X."/>
            <person name="Zhang T."/>
            <person name="Song X."/>
            <person name="Zhang H."/>
            <person name="Dai N."/>
            <person name="Sheng W."/>
            <person name="Hou X."/>
            <person name="Wei L."/>
        </authorList>
    </citation>
    <scope>NUCLEOTIDE SEQUENCE</scope>
    <source>
        <strain evidence="1">KEN1</strain>
        <tissue evidence="1">Leaf</tissue>
    </source>
</reference>
<proteinExistence type="predicted"/>
<evidence type="ECO:0000313" key="1">
    <source>
        <dbReference type="EMBL" id="KAL0433668.1"/>
    </source>
</evidence>
<sequence>MPSEHQRFWFESMKITYWWDCDDESMFRVFHMWAEKYIQKTFSIARSSLVRPLLLANEIWLQLQMYWASQDFQQESSMNKAN</sequence>
<gene>
    <name evidence="1" type="ORF">Slati_2701100</name>
</gene>